<dbReference type="InterPro" id="IPR017452">
    <property type="entry name" value="GPCR_Rhodpsn_7TM"/>
</dbReference>
<dbReference type="GO" id="GO:0004930">
    <property type="term" value="F:G protein-coupled receptor activity"/>
    <property type="evidence" value="ECO:0007669"/>
    <property type="project" value="UniProtKB-KW"/>
</dbReference>
<evidence type="ECO:0000313" key="12">
    <source>
        <dbReference type="Proteomes" id="UP000030746"/>
    </source>
</evidence>
<evidence type="ECO:0000256" key="1">
    <source>
        <dbReference type="ARBA" id="ARBA00004141"/>
    </source>
</evidence>
<dbReference type="InterPro" id="IPR000276">
    <property type="entry name" value="GPCR_Rhodpsn"/>
</dbReference>
<dbReference type="KEGG" id="lgi:LOTGIDRAFT_174447"/>
<dbReference type="RefSeq" id="XP_009051279.1">
    <property type="nucleotide sequence ID" value="XM_009053031.1"/>
</dbReference>
<gene>
    <name evidence="11" type="ORF">LOTGIDRAFT_174447</name>
</gene>
<evidence type="ECO:0000256" key="5">
    <source>
        <dbReference type="ARBA" id="ARBA00023136"/>
    </source>
</evidence>
<accession>V4A2F5</accession>
<evidence type="ECO:0000256" key="2">
    <source>
        <dbReference type="ARBA" id="ARBA00022692"/>
    </source>
</evidence>
<comment type="subcellular location">
    <subcellularLocation>
        <location evidence="1">Membrane</location>
        <topology evidence="1">Multi-pass membrane protein</topology>
    </subcellularLocation>
</comment>
<dbReference type="PROSITE" id="PS50262">
    <property type="entry name" value="G_PROTEIN_RECEP_F1_2"/>
    <property type="match status" value="1"/>
</dbReference>
<dbReference type="OrthoDB" id="5975505at2759"/>
<dbReference type="CTD" id="20242734"/>
<keyword evidence="5 9" id="KW-0472">Membrane</keyword>
<feature type="transmembrane region" description="Helical" evidence="9">
    <location>
        <begin position="203"/>
        <end position="231"/>
    </location>
</feature>
<dbReference type="PRINTS" id="PR00237">
    <property type="entry name" value="GPCRRHODOPSN"/>
</dbReference>
<feature type="transmembrane region" description="Helical" evidence="9">
    <location>
        <begin position="51"/>
        <end position="70"/>
    </location>
</feature>
<evidence type="ECO:0000256" key="8">
    <source>
        <dbReference type="RuleBase" id="RU000688"/>
    </source>
</evidence>
<dbReference type="AlphaFoldDB" id="V4A2F5"/>
<evidence type="ECO:0000256" key="4">
    <source>
        <dbReference type="ARBA" id="ARBA00023040"/>
    </source>
</evidence>
<dbReference type="Pfam" id="PF00001">
    <property type="entry name" value="7tm_1"/>
    <property type="match status" value="1"/>
</dbReference>
<dbReference type="EMBL" id="KB201288">
    <property type="protein sequence ID" value="ESO98043.1"/>
    <property type="molecule type" value="Genomic_DNA"/>
</dbReference>
<keyword evidence="6 8" id="KW-0675">Receptor</keyword>
<sequence>MKCATSMQYFLSISVVSLVASVLSLTLIAYDRFFGIVFAMKAHMSERKAKTSLLIIWLISSIVGSPILMYRRLKEREWADHTEQWCDDEWPVYVYYDNNATVTTMPLRKAYYTSVTVVLYFIPMLIMIVAYSVIIWTLKTQTTPGEHVPGGNRNQQRARRKVLMMLILARLKYLFQVLIILILTRLKYLFQVLMMLILARLKYLFQVLIMLISIVIVFAICWLPTQICLLYTEHRTQRTSLDDWYFKLDFCARYLAYSNSAVNPILYAGFNENFKRVVDAHDRIQDTVIDAHDSIQDAVIDAHDRIQDAVVENTLASRFW</sequence>
<feature type="transmembrane region" description="Helical" evidence="9">
    <location>
        <begin position="117"/>
        <end position="138"/>
    </location>
</feature>
<reference evidence="11 12" key="1">
    <citation type="journal article" date="2013" name="Nature">
        <title>Insights into bilaterian evolution from three spiralian genomes.</title>
        <authorList>
            <person name="Simakov O."/>
            <person name="Marletaz F."/>
            <person name="Cho S.J."/>
            <person name="Edsinger-Gonzales E."/>
            <person name="Havlak P."/>
            <person name="Hellsten U."/>
            <person name="Kuo D.H."/>
            <person name="Larsson T."/>
            <person name="Lv J."/>
            <person name="Arendt D."/>
            <person name="Savage R."/>
            <person name="Osoegawa K."/>
            <person name="de Jong P."/>
            <person name="Grimwood J."/>
            <person name="Chapman J.A."/>
            <person name="Shapiro H."/>
            <person name="Aerts A."/>
            <person name="Otillar R.P."/>
            <person name="Terry A.Y."/>
            <person name="Boore J.L."/>
            <person name="Grigoriev I.V."/>
            <person name="Lindberg D.R."/>
            <person name="Seaver E.C."/>
            <person name="Weisblat D.A."/>
            <person name="Putnam N.H."/>
            <person name="Rokhsar D.S."/>
        </authorList>
    </citation>
    <scope>NUCLEOTIDE SEQUENCE [LARGE SCALE GENOMIC DNA]</scope>
</reference>
<organism evidence="11 12">
    <name type="scientific">Lottia gigantea</name>
    <name type="common">Giant owl limpet</name>
    <dbReference type="NCBI Taxonomy" id="225164"/>
    <lineage>
        <taxon>Eukaryota</taxon>
        <taxon>Metazoa</taxon>
        <taxon>Spiralia</taxon>
        <taxon>Lophotrochozoa</taxon>
        <taxon>Mollusca</taxon>
        <taxon>Gastropoda</taxon>
        <taxon>Patellogastropoda</taxon>
        <taxon>Lottioidea</taxon>
        <taxon>Lottiidae</taxon>
        <taxon>Lottia</taxon>
    </lineage>
</organism>
<keyword evidence="7 8" id="KW-0807">Transducer</keyword>
<dbReference type="SUPFAM" id="SSF81321">
    <property type="entry name" value="Family A G protein-coupled receptor-like"/>
    <property type="match status" value="2"/>
</dbReference>
<dbReference type="PROSITE" id="PS00237">
    <property type="entry name" value="G_PROTEIN_RECEP_F1_1"/>
    <property type="match status" value="1"/>
</dbReference>
<keyword evidence="3 9" id="KW-1133">Transmembrane helix</keyword>
<dbReference type="Proteomes" id="UP000030746">
    <property type="component" value="Unassembled WGS sequence"/>
</dbReference>
<evidence type="ECO:0000259" key="10">
    <source>
        <dbReference type="PROSITE" id="PS50262"/>
    </source>
</evidence>
<dbReference type="HOGENOM" id="CLU_869559_0_0_1"/>
<protein>
    <recommendedName>
        <fullName evidence="10">G-protein coupled receptors family 1 profile domain-containing protein</fullName>
    </recommendedName>
</protein>
<dbReference type="GeneID" id="20242734"/>
<keyword evidence="2 8" id="KW-0812">Transmembrane</keyword>
<dbReference type="OMA" id="IMSIAYA"/>
<evidence type="ECO:0000256" key="7">
    <source>
        <dbReference type="ARBA" id="ARBA00023224"/>
    </source>
</evidence>
<evidence type="ECO:0000256" key="9">
    <source>
        <dbReference type="SAM" id="Phobius"/>
    </source>
</evidence>
<feature type="transmembrane region" description="Helical" evidence="9">
    <location>
        <begin position="162"/>
        <end position="183"/>
    </location>
</feature>
<proteinExistence type="inferred from homology"/>
<keyword evidence="4 8" id="KW-0297">G-protein coupled receptor</keyword>
<comment type="similarity">
    <text evidence="8">Belongs to the G-protein coupled receptor 1 family.</text>
</comment>
<feature type="domain" description="G-protein coupled receptors family 1 profile" evidence="10">
    <location>
        <begin position="1"/>
        <end position="267"/>
    </location>
</feature>
<dbReference type="PANTHER" id="PTHR45695:SF37">
    <property type="entry name" value="FREE FATTY ACID RECEPTOR 4-LIKE"/>
    <property type="match status" value="1"/>
</dbReference>
<name>V4A2F5_LOTGI</name>
<evidence type="ECO:0000313" key="11">
    <source>
        <dbReference type="EMBL" id="ESO98043.1"/>
    </source>
</evidence>
<evidence type="ECO:0000256" key="6">
    <source>
        <dbReference type="ARBA" id="ARBA00023170"/>
    </source>
</evidence>
<dbReference type="GO" id="GO:0005886">
    <property type="term" value="C:plasma membrane"/>
    <property type="evidence" value="ECO:0007669"/>
    <property type="project" value="TreeGrafter"/>
</dbReference>
<keyword evidence="12" id="KW-1185">Reference proteome</keyword>
<dbReference type="PANTHER" id="PTHR45695">
    <property type="entry name" value="LEUCOKININ RECEPTOR-RELATED"/>
    <property type="match status" value="1"/>
</dbReference>
<evidence type="ECO:0000256" key="3">
    <source>
        <dbReference type="ARBA" id="ARBA00022989"/>
    </source>
</evidence>
<dbReference type="Gene3D" id="1.20.1070.10">
    <property type="entry name" value="Rhodopsin 7-helix transmembrane proteins"/>
    <property type="match status" value="1"/>
</dbReference>
<feature type="transmembrane region" description="Helical" evidence="9">
    <location>
        <begin position="6"/>
        <end position="30"/>
    </location>
</feature>